<evidence type="ECO:0000313" key="5">
    <source>
        <dbReference type="Proteomes" id="UP000238392"/>
    </source>
</evidence>
<gene>
    <name evidence="4" type="ORF">CLV74_102269</name>
</gene>
<evidence type="ECO:0000313" key="4">
    <source>
        <dbReference type="EMBL" id="PRY92354.1"/>
    </source>
</evidence>
<dbReference type="AlphaFoldDB" id="A0A2T0X0I2"/>
<dbReference type="GO" id="GO:0005886">
    <property type="term" value="C:plasma membrane"/>
    <property type="evidence" value="ECO:0007669"/>
    <property type="project" value="TreeGrafter"/>
</dbReference>
<keyword evidence="3" id="KW-1133">Transmembrane helix</keyword>
<dbReference type="RefSeq" id="WP_106262876.1">
    <property type="nucleotide sequence ID" value="NZ_PVTQ01000002.1"/>
</dbReference>
<dbReference type="Proteomes" id="UP000238392">
    <property type="component" value="Unassembled WGS sequence"/>
</dbReference>
<evidence type="ECO:0000256" key="1">
    <source>
        <dbReference type="SAM" id="Coils"/>
    </source>
</evidence>
<feature type="compositionally biased region" description="Polar residues" evidence="2">
    <location>
        <begin position="23"/>
        <end position="40"/>
    </location>
</feature>
<feature type="compositionally biased region" description="Basic residues" evidence="2">
    <location>
        <begin position="1"/>
        <end position="11"/>
    </location>
</feature>
<dbReference type="PANTHER" id="PTHR32309">
    <property type="entry name" value="TYROSINE-PROTEIN KINASE"/>
    <property type="match status" value="1"/>
</dbReference>
<dbReference type="PANTHER" id="PTHR32309:SF13">
    <property type="entry name" value="FERRIC ENTEROBACTIN TRANSPORT PROTEIN FEPE"/>
    <property type="match status" value="1"/>
</dbReference>
<feature type="transmembrane region" description="Helical" evidence="3">
    <location>
        <begin position="500"/>
        <end position="520"/>
    </location>
</feature>
<dbReference type="Gene3D" id="1.20.5.340">
    <property type="match status" value="1"/>
</dbReference>
<name>A0A2T0X0I2_9RHOB</name>
<comment type="caution">
    <text evidence="4">The sequence shown here is derived from an EMBL/GenBank/DDBJ whole genome shotgun (WGS) entry which is preliminary data.</text>
</comment>
<keyword evidence="5" id="KW-1185">Reference proteome</keyword>
<keyword evidence="1" id="KW-0175">Coiled coil</keyword>
<reference evidence="4 5" key="1">
    <citation type="submission" date="2018-03" db="EMBL/GenBank/DDBJ databases">
        <title>Genomic Encyclopedia of Archaeal and Bacterial Type Strains, Phase II (KMG-II): from individual species to whole genera.</title>
        <authorList>
            <person name="Goeker M."/>
        </authorList>
    </citation>
    <scope>NUCLEOTIDE SEQUENCE [LARGE SCALE GENOMIC DNA]</scope>
    <source>
        <strain evidence="4 5">DSM 100212</strain>
    </source>
</reference>
<organism evidence="4 5">
    <name type="scientific">Donghicola tyrosinivorans</name>
    <dbReference type="NCBI Taxonomy" id="1652492"/>
    <lineage>
        <taxon>Bacteria</taxon>
        <taxon>Pseudomonadati</taxon>
        <taxon>Pseudomonadota</taxon>
        <taxon>Alphaproteobacteria</taxon>
        <taxon>Rhodobacterales</taxon>
        <taxon>Roseobacteraceae</taxon>
        <taxon>Donghicola</taxon>
    </lineage>
</organism>
<evidence type="ECO:0000256" key="3">
    <source>
        <dbReference type="SAM" id="Phobius"/>
    </source>
</evidence>
<feature type="coiled-coil region" evidence="1">
    <location>
        <begin position="326"/>
        <end position="432"/>
    </location>
</feature>
<dbReference type="EMBL" id="PVTQ01000002">
    <property type="protein sequence ID" value="PRY92354.1"/>
    <property type="molecule type" value="Genomic_DNA"/>
</dbReference>
<sequence length="526" mass="58240">MTTKPKAKKFRIRPEPMTRGVPMTSQAATAEDQTAMTGEVTSGTEMEIDNGIDAIRKEGLTGRQLRLARRVAQKHDVPATSDFDAVRQLRKRGIDPFQKSASLELVVADNDAPEEKPAQLPQTVPVKKTLPSTELADDSESPAIRRAREIGEIQKDIARRRQRKTAMLLVRLAFFVLLPTAICGWYFYKMATPQYATSSDFSIQSADSGGESGGLGSMISGGLGANTEAVAVQRYLQSREAMLRLDAEEGFKAHFQQPWIDPLLRLSADATNEEAYTLYKRKVLIGYDPTEGVMGLEVIAVDPETSKSFSEALIRYAEERVDTQTLRKREDQLSEARKSLTEAEQKRREAQMALVALQQEAAIVDPEGVISGLRGQITTRETELQEKEIQLQALLDNARPNQSRVDGVRGDIRRLEDAIADLQGRMNNATQGEDSLAAISSKIQLAQLDLTTRDMMLQAALQNLATSQLEASRQTRYMARGVEPVAPDEPSYPRSFENTLVSFLAFAGIYLMISLTASILREQVTS</sequence>
<keyword evidence="3" id="KW-0472">Membrane</keyword>
<evidence type="ECO:0000256" key="2">
    <source>
        <dbReference type="SAM" id="MobiDB-lite"/>
    </source>
</evidence>
<proteinExistence type="predicted"/>
<protein>
    <submittedName>
        <fullName evidence="4">Capsular polysaccharide transport system permease protein</fullName>
    </submittedName>
</protein>
<feature type="transmembrane region" description="Helical" evidence="3">
    <location>
        <begin position="168"/>
        <end position="188"/>
    </location>
</feature>
<feature type="region of interest" description="Disordered" evidence="2">
    <location>
        <begin position="1"/>
        <end position="40"/>
    </location>
</feature>
<dbReference type="OrthoDB" id="7810642at2"/>
<keyword evidence="3" id="KW-0812">Transmembrane</keyword>
<dbReference type="GO" id="GO:0004713">
    <property type="term" value="F:protein tyrosine kinase activity"/>
    <property type="evidence" value="ECO:0007669"/>
    <property type="project" value="TreeGrafter"/>
</dbReference>
<dbReference type="InterPro" id="IPR050445">
    <property type="entry name" value="Bact_polysacc_biosynth/exp"/>
</dbReference>
<accession>A0A2T0X0I2</accession>